<comment type="caution">
    <text evidence="1">The sequence shown here is derived from an EMBL/GenBank/DDBJ whole genome shotgun (WGS) entry which is preliminary data.</text>
</comment>
<evidence type="ECO:0000313" key="2">
    <source>
        <dbReference type="Proteomes" id="UP001589890"/>
    </source>
</evidence>
<reference evidence="1 2" key="1">
    <citation type="submission" date="2024-09" db="EMBL/GenBank/DDBJ databases">
        <authorList>
            <person name="Sun Q."/>
            <person name="Mori K."/>
        </authorList>
    </citation>
    <scope>NUCLEOTIDE SEQUENCE [LARGE SCALE GENOMIC DNA]</scope>
    <source>
        <strain evidence="1 2">CGMCC 1.15906</strain>
    </source>
</reference>
<protein>
    <recommendedName>
        <fullName evidence="3">Carboxypeptidase regulatory-like domain-containing protein</fullName>
    </recommendedName>
</protein>
<dbReference type="SUPFAM" id="SSF49478">
    <property type="entry name" value="Cna protein B-type domain"/>
    <property type="match status" value="1"/>
</dbReference>
<evidence type="ECO:0000313" key="1">
    <source>
        <dbReference type="EMBL" id="MFC0626071.1"/>
    </source>
</evidence>
<proteinExistence type="predicted"/>
<dbReference type="RefSeq" id="WP_380049151.1">
    <property type="nucleotide sequence ID" value="NZ_JBHLTC010000021.1"/>
</dbReference>
<accession>A0ABV6QN51</accession>
<dbReference type="EMBL" id="JBHLTC010000021">
    <property type="protein sequence ID" value="MFC0626071.1"/>
    <property type="molecule type" value="Genomic_DNA"/>
</dbReference>
<organism evidence="1 2">
    <name type="scientific">Kribbella deserti</name>
    <dbReference type="NCBI Taxonomy" id="1926257"/>
    <lineage>
        <taxon>Bacteria</taxon>
        <taxon>Bacillati</taxon>
        <taxon>Actinomycetota</taxon>
        <taxon>Actinomycetes</taxon>
        <taxon>Propionibacteriales</taxon>
        <taxon>Kribbellaceae</taxon>
        <taxon>Kribbella</taxon>
    </lineage>
</organism>
<gene>
    <name evidence="1" type="ORF">ACFFGN_18475</name>
</gene>
<dbReference type="Proteomes" id="UP001589890">
    <property type="component" value="Unassembled WGS sequence"/>
</dbReference>
<evidence type="ECO:0008006" key="3">
    <source>
        <dbReference type="Google" id="ProtNLM"/>
    </source>
</evidence>
<sequence length="354" mass="36854">MTRDEVMRIRGVLAAMVGAAVIGTVLMVPSAQGAGSVRSSVSLSAPASGTYGTAASLTGTVWRTGTAAKLPGATVYLQRSLRGQNKFANLTSTRTGSTGTFAFSTTLAGFDYRVYYPGSATYMAAYSPVRQPATNRYVALDTMATTDAESGKLRAEGRIIPAPPNGTPVYLQRFSTDAGVWVNVASAGTAGTNVAINATRPGSAVQYRLTIGSLFPYGPGASTAKRFTHLVWRGAFTSYPLRNTGATAITADRSPTSTNEIRVFSGGGRITQRLSAEACVEAHLVTKTIKSAKAITQTLAAATQAETVSVGEGAEGVLKLSLSGSGIVDLITTTTDPDRTAFTLQHTLMLRCAN</sequence>
<keyword evidence="2" id="KW-1185">Reference proteome</keyword>
<name>A0ABV6QN51_9ACTN</name>